<gene>
    <name evidence="1" type="ORF">HMPREF3226_02434</name>
</gene>
<dbReference type="InterPro" id="IPR045724">
    <property type="entry name" value="DUF6078"/>
</dbReference>
<name>A0A133PVI6_9BACT</name>
<dbReference type="EMBL" id="LRQG01000222">
    <property type="protein sequence ID" value="KXA33367.1"/>
    <property type="molecule type" value="Genomic_DNA"/>
</dbReference>
<evidence type="ECO:0000313" key="2">
    <source>
        <dbReference type="Proteomes" id="UP000070533"/>
    </source>
</evidence>
<reference evidence="2" key="1">
    <citation type="submission" date="2016-01" db="EMBL/GenBank/DDBJ databases">
        <authorList>
            <person name="Mitreva M."/>
            <person name="Pepin K.H."/>
            <person name="Mihindukulasuriya K.A."/>
            <person name="Fulton R."/>
            <person name="Fronick C."/>
            <person name="O'Laughlin M."/>
            <person name="Miner T."/>
            <person name="Herter B."/>
            <person name="Rosa B.A."/>
            <person name="Cordes M."/>
            <person name="Tomlinson C."/>
            <person name="Wollam A."/>
            <person name="Palsikar V.B."/>
            <person name="Mardis E.R."/>
            <person name="Wilson R.K."/>
        </authorList>
    </citation>
    <scope>NUCLEOTIDE SEQUENCE [LARGE SCALE GENOMIC DNA]</scope>
    <source>
        <strain evidence="2">MJR7716</strain>
    </source>
</reference>
<dbReference type="RefSeq" id="WP_060941241.1">
    <property type="nucleotide sequence ID" value="NZ_KQ957321.1"/>
</dbReference>
<keyword evidence="2" id="KW-1185">Reference proteome</keyword>
<evidence type="ECO:0000313" key="1">
    <source>
        <dbReference type="EMBL" id="KXA33367.1"/>
    </source>
</evidence>
<comment type="caution">
    <text evidence="1">The sequence shown here is derived from an EMBL/GenBank/DDBJ whole genome shotgun (WGS) entry which is preliminary data.</text>
</comment>
<feature type="non-terminal residue" evidence="1">
    <location>
        <position position="127"/>
    </location>
</feature>
<dbReference type="OrthoDB" id="1070184at2"/>
<protein>
    <submittedName>
        <fullName evidence="1">Uncharacterized protein</fullName>
    </submittedName>
</protein>
<proteinExistence type="predicted"/>
<accession>A0A133PVI6</accession>
<organism evidence="1 2">
    <name type="scientific">Prevotella corporis</name>
    <dbReference type="NCBI Taxonomy" id="28128"/>
    <lineage>
        <taxon>Bacteria</taxon>
        <taxon>Pseudomonadati</taxon>
        <taxon>Bacteroidota</taxon>
        <taxon>Bacteroidia</taxon>
        <taxon>Bacteroidales</taxon>
        <taxon>Prevotellaceae</taxon>
        <taxon>Prevotella</taxon>
    </lineage>
</organism>
<dbReference type="PATRIC" id="fig|28128.5.peg.2506"/>
<dbReference type="Pfam" id="PF19555">
    <property type="entry name" value="DUF6078"/>
    <property type="match status" value="1"/>
</dbReference>
<dbReference type="Proteomes" id="UP000070533">
    <property type="component" value="Unassembled WGS sequence"/>
</dbReference>
<dbReference type="AlphaFoldDB" id="A0A133PVI6"/>
<sequence length="127" mass="14660">MTQEEYNRLDSGFAHCAGTHCEQADRCLHHTAQKMLDGNTNETYTVANPSMINGKQPCPLFIPDRREKYEWGISHIFDNVRAADLRSVRYEVMTCFGEATYYHVRQQRRAITEEEQKAIALLMGIFA</sequence>